<sequence>MVVFICHLILTGADQSMDQHSQIQLMHKRRNLLAQYSKLILHGILDMQNAAFVLRFYTKACYAVLIYFYTDFGDILKSLVNKCRELDKLGCARAVIVSLCNFYEEMKRSSENHYVDPNSDDFTALRELAKRLSGVFGSDPVKSREALAVIHRIWVL</sequence>
<organism evidence="2 3">
    <name type="scientific">Parascaris equorum</name>
    <name type="common">Equine roundworm</name>
    <dbReference type="NCBI Taxonomy" id="6256"/>
    <lineage>
        <taxon>Eukaryota</taxon>
        <taxon>Metazoa</taxon>
        <taxon>Ecdysozoa</taxon>
        <taxon>Nematoda</taxon>
        <taxon>Chromadorea</taxon>
        <taxon>Rhabditida</taxon>
        <taxon>Spirurina</taxon>
        <taxon>Ascaridomorpha</taxon>
        <taxon>Ascaridoidea</taxon>
        <taxon>Ascarididae</taxon>
        <taxon>Parascaris</taxon>
    </lineage>
</organism>
<dbReference type="Proteomes" id="UP000887564">
    <property type="component" value="Unplaced"/>
</dbReference>
<dbReference type="PANTHER" id="PTHR11199:SF0">
    <property type="entry name" value="LD34181P-RELATED"/>
    <property type="match status" value="1"/>
</dbReference>
<dbReference type="GO" id="GO:0007062">
    <property type="term" value="P:sister chromatid cohesion"/>
    <property type="evidence" value="ECO:0007669"/>
    <property type="project" value="TreeGrafter"/>
</dbReference>
<accession>A0A914RF41</accession>
<dbReference type="GO" id="GO:0008278">
    <property type="term" value="C:cohesin complex"/>
    <property type="evidence" value="ECO:0007669"/>
    <property type="project" value="TreeGrafter"/>
</dbReference>
<reference evidence="3" key="1">
    <citation type="submission" date="2022-11" db="UniProtKB">
        <authorList>
            <consortium name="WormBaseParasite"/>
        </authorList>
    </citation>
    <scope>IDENTIFICATION</scope>
</reference>
<dbReference type="GO" id="GO:0003682">
    <property type="term" value="F:chromatin binding"/>
    <property type="evidence" value="ECO:0007669"/>
    <property type="project" value="TreeGrafter"/>
</dbReference>
<dbReference type="PANTHER" id="PTHR11199">
    <property type="entry name" value="STROMAL ANTIGEN"/>
    <property type="match status" value="1"/>
</dbReference>
<name>A0A914RF41_PAREQ</name>
<evidence type="ECO:0000256" key="1">
    <source>
        <dbReference type="ARBA" id="ARBA00005486"/>
    </source>
</evidence>
<dbReference type="GO" id="GO:0005634">
    <property type="term" value="C:nucleus"/>
    <property type="evidence" value="ECO:0007669"/>
    <property type="project" value="TreeGrafter"/>
</dbReference>
<dbReference type="InterPro" id="IPR039662">
    <property type="entry name" value="Cohesin_Scc3/SA"/>
</dbReference>
<evidence type="ECO:0000313" key="2">
    <source>
        <dbReference type="Proteomes" id="UP000887564"/>
    </source>
</evidence>
<dbReference type="GO" id="GO:0000785">
    <property type="term" value="C:chromatin"/>
    <property type="evidence" value="ECO:0007669"/>
    <property type="project" value="TreeGrafter"/>
</dbReference>
<keyword evidence="2" id="KW-1185">Reference proteome</keyword>
<dbReference type="WBParaSite" id="PEQ_0000511301-mRNA-1">
    <property type="protein sequence ID" value="PEQ_0000511301-mRNA-1"/>
    <property type="gene ID" value="PEQ_0000511301"/>
</dbReference>
<proteinExistence type="inferred from homology"/>
<protein>
    <submittedName>
        <fullName evidence="3">Uncharacterized protein</fullName>
    </submittedName>
</protein>
<dbReference type="AlphaFoldDB" id="A0A914RF41"/>
<evidence type="ECO:0000313" key="3">
    <source>
        <dbReference type="WBParaSite" id="PEQ_0000511301-mRNA-1"/>
    </source>
</evidence>
<comment type="similarity">
    <text evidence="1">Belongs to the SCC3 family.</text>
</comment>